<gene>
    <name evidence="2" type="ORF">METZ01_LOCUS169133</name>
</gene>
<dbReference type="InterPro" id="IPR010187">
    <property type="entry name" value="Various_sel_PB"/>
</dbReference>
<dbReference type="GO" id="GO:0050485">
    <property type="term" value="F:oxidoreductase activity, acting on X-H and Y-H to form an X-Y bond, with a disulfide as acceptor"/>
    <property type="evidence" value="ECO:0007669"/>
    <property type="project" value="InterPro"/>
</dbReference>
<evidence type="ECO:0000313" key="2">
    <source>
        <dbReference type="EMBL" id="SVB16279.1"/>
    </source>
</evidence>
<organism evidence="2">
    <name type="scientific">marine metagenome</name>
    <dbReference type="NCBI Taxonomy" id="408172"/>
    <lineage>
        <taxon>unclassified sequences</taxon>
        <taxon>metagenomes</taxon>
        <taxon>ecological metagenomes</taxon>
    </lineage>
</organism>
<reference evidence="2" key="1">
    <citation type="submission" date="2018-05" db="EMBL/GenBank/DDBJ databases">
        <authorList>
            <person name="Lanie J.A."/>
            <person name="Ng W.-L."/>
            <person name="Kazmierczak K.M."/>
            <person name="Andrzejewski T.M."/>
            <person name="Davidsen T.M."/>
            <person name="Wayne K.J."/>
            <person name="Tettelin H."/>
            <person name="Glass J.I."/>
            <person name="Rusch D."/>
            <person name="Podicherti R."/>
            <person name="Tsui H.-C.T."/>
            <person name="Winkler M.E."/>
        </authorList>
    </citation>
    <scope>NUCLEOTIDE SEQUENCE</scope>
</reference>
<dbReference type="EMBL" id="UINC01030981">
    <property type="protein sequence ID" value="SVB16279.1"/>
    <property type="molecule type" value="Genomic_DNA"/>
</dbReference>
<dbReference type="Pfam" id="PF07355">
    <property type="entry name" value="GRDB"/>
    <property type="match status" value="1"/>
</dbReference>
<evidence type="ECO:0000256" key="1">
    <source>
        <dbReference type="ARBA" id="ARBA00023002"/>
    </source>
</evidence>
<dbReference type="AlphaFoldDB" id="A0A382BRP4"/>
<keyword evidence="1" id="KW-0560">Oxidoreductase</keyword>
<name>A0A382BRP4_9ZZZZ</name>
<accession>A0A382BRP4</accession>
<sequence length="162" mass="17990">MKPINYVDELNGHYGSLGFPPYQWTVNQTAPLVRLDKPLDQCTVSLLTSGGISHCSLPGFDPNARNDHRLDTVKNDADSRDFDINDSYYDHTDAEADLNCVFPIDRLRELAQDGTIGGIAARFWSGFMGRIYNRTKVLEESAPAFVEKLKEDGVDILIAAPA</sequence>
<protein>
    <submittedName>
        <fullName evidence="2">Uncharacterized protein</fullName>
    </submittedName>
</protein>
<proteinExistence type="predicted"/>